<feature type="region of interest" description="Disordered" evidence="6">
    <location>
        <begin position="1234"/>
        <end position="1253"/>
    </location>
</feature>
<feature type="domain" description="SANT" evidence="7">
    <location>
        <begin position="832"/>
        <end position="883"/>
    </location>
</feature>
<keyword evidence="2" id="KW-0863">Zinc-finger</keyword>
<evidence type="ECO:0000256" key="5">
    <source>
        <dbReference type="ARBA" id="ARBA00023242"/>
    </source>
</evidence>
<dbReference type="Gene3D" id="1.10.10.60">
    <property type="entry name" value="Homeodomain-like"/>
    <property type="match status" value="1"/>
</dbReference>
<keyword evidence="5" id="KW-0539">Nucleus</keyword>
<dbReference type="CDD" id="cd00167">
    <property type="entry name" value="SANT"/>
    <property type="match status" value="1"/>
</dbReference>
<dbReference type="InterPro" id="IPR001005">
    <property type="entry name" value="SANT/Myb"/>
</dbReference>
<evidence type="ECO:0000256" key="3">
    <source>
        <dbReference type="ARBA" id="ARBA00022833"/>
    </source>
</evidence>
<sequence>MPPEPLPWDRKDFFKERKHDRSEQHHHPHPHPHPHQIGGGGGAFSGVGGFGGGPRWREPPHTHPHPYHYASHRWVSSDFRYRPPHGYGKQGGRHLYPEENSHAFMPSRPSDKILDDESCRASASGKYSRNSRESRGSFGPKDWKGHSWEAAPSPSGPGRPTDVSDQQRSVDDMLICNSSNPHSDSVNSWDLPQSNDQHEKNAVVTATASSGLRFEKENSLGSWKPLNKWNRSGSLSSRGSGFSYSSSSKSMGADSAEMKVEVQPSSITPTHSPSQDATAPAAVSAAACETYTAASEETNSRKKPRLGWGEGLAKYEKKKVGGVDDRATGKNGMIICGSNREHINLLPSSVADKSPRVAGSSDCCSPATPSSVGCSSSPGIEEKHSIKVGNVEHDTIQSSVSPGFVSHNHMQGSSFNLENLDLAPITSLNCAINELLQVDDTSSLDSGFVKSTAINKLLVWKGDVLKALEMTESEIDKLEGELKLISEPKSSCHCPATSSSLAVDCHLKPSDDQDAASDITPGQSPLKLVCSGGNDVPKLHTAMEVDNAEAKDEDVYSPATATSKSVEGSLSGRDISPTQLESHVDCVSKIQMRKSEKIEVNSSTCDLKEDKGVEVPATRDGSLVVVSSSSPDGGDVNLPNCEVKLCETILASNKVTAKEAAEIFNHLLPTNVCSFDISNTTGVSCLENYPLIKERLFRRKLFLRFKERVISLKFMALQHLWKDDIRSLSIRKFRVKSQKKLDLSLRTVNGGHQKHRPSIRRSSSSAGNLSFIPTPETISFISKLVSDSQLKPMRNTLKMPALILDEKEKVVSRFISTNGLVEDPCAVEKERSMINPWTAEEKEIFMDKLAAYGKDFRKIASFLVHKTTGDCIEFYYKNHKSDCFRQTKRQSGFAKQRKGQCASNYLVASGKRWNLEANAASLDILGAASAMAANIEVGMEIQQRSTSKILHGMPSNCKTSRGDGGVLERSSSIDLEHTDRETVAADVLAGICGSLSSEAMGSCITSAVDAGEGYHERKCQRIGSASRWPLTPEVTENIDDETCSDESCGEMDPNDWTDIEKSIFLQAVSSYGKDFDMISRCVKTKSRDQCSVFFSKARKRLGLDVLCPGSGNISRNGANGAESDTDDTCVVETVSIIGSEKSVVRMEDLPSPDVKLNTEPDIAGRETANPDTNRLEMSNGTGDLEPVDSQHHLLDKTDDSVLEENQAPDLDGDVHMLTGAAMQDDCTAIAPGTGVVNSGEANHNSDGSDIQTEFRTSDEVAELQIQRTESRCLEQEVLPEMGMDANHRNASATVEVMKSEPEIHDSGSHHTDADRGSSSGCDGVSGYKQQADLESDSAQKPYAIPLPQNKYPVPLNLAPHISIAVSGGKSLQGNKSPVLIVGNSGQEGPQASKLDDHHLSRDPILGSVESSDILSDQPAAVLITEGVSGGGSHRRSAVVQSISKLDRNFPADRQSTRDAYLPKCNGVKQPTSVGELSFQSQEQITDNCRSFNSSEVEKPCQNGDVKLFGQILTKPSSQQKASSSIQQNGNSENQPCKGGKSFNVKFPSDQSVDGNSAQRKVEHSSFLGSENLPVKSYGFWDGSRIQTGFSSLPDSAMLLAKYPAAFSNYAVPSSRMDQLPLHGVNNGGECSLKGPPSFQARDIGGSSNGGDYQVYRNREMQPFALDMKQRQDMLISEMQRRNGYDVVSGMQQQARGMVGMNVVGRGGVLLGGQCAGVSDPVAAIKLHYAQTEQFNGQTGSMIREDDPWRGKGNIGR</sequence>
<dbReference type="GO" id="GO:0003677">
    <property type="term" value="F:DNA binding"/>
    <property type="evidence" value="ECO:0007669"/>
    <property type="project" value="UniProtKB-KW"/>
</dbReference>
<feature type="compositionally biased region" description="Polar residues" evidence="6">
    <location>
        <begin position="176"/>
        <end position="195"/>
    </location>
</feature>
<feature type="region of interest" description="Disordered" evidence="6">
    <location>
        <begin position="1302"/>
        <end position="1327"/>
    </location>
</feature>
<name>A0A976RUM2_GYMSY</name>
<dbReference type="InterPro" id="IPR017884">
    <property type="entry name" value="SANT_dom"/>
</dbReference>
<dbReference type="Gene3D" id="1.20.58.1880">
    <property type="match status" value="1"/>
</dbReference>
<evidence type="ECO:0000256" key="4">
    <source>
        <dbReference type="ARBA" id="ARBA00023125"/>
    </source>
</evidence>
<dbReference type="PROSITE" id="PS51293">
    <property type="entry name" value="SANT"/>
    <property type="match status" value="2"/>
</dbReference>
<keyword evidence="4" id="KW-0238">DNA-binding</keyword>
<dbReference type="SUPFAM" id="SSF46689">
    <property type="entry name" value="Homeodomain-like"/>
    <property type="match status" value="2"/>
</dbReference>
<feature type="domain" description="SANT" evidence="7">
    <location>
        <begin position="1054"/>
        <end position="1102"/>
    </location>
</feature>
<keyword evidence="1" id="KW-0479">Metal-binding</keyword>
<feature type="compositionally biased region" description="Low complexity" evidence="6">
    <location>
        <begin position="232"/>
        <end position="255"/>
    </location>
</feature>
<evidence type="ECO:0000256" key="6">
    <source>
        <dbReference type="SAM" id="MobiDB-lite"/>
    </source>
</evidence>
<feature type="compositionally biased region" description="Polar residues" evidence="6">
    <location>
        <begin position="1235"/>
        <end position="1253"/>
    </location>
</feature>
<evidence type="ECO:0000313" key="8">
    <source>
        <dbReference type="EMBL" id="URM60708.1"/>
    </source>
</evidence>
<feature type="region of interest" description="Disordered" evidence="6">
    <location>
        <begin position="1"/>
        <end position="64"/>
    </location>
</feature>
<feature type="region of interest" description="Disordered" evidence="6">
    <location>
        <begin position="1517"/>
        <end position="1557"/>
    </location>
</feature>
<dbReference type="FunFam" id="1.10.10.60:FF:000012">
    <property type="entry name" value="Metastasis-associated 1 family, member 3"/>
    <property type="match status" value="1"/>
</dbReference>
<feature type="compositionally biased region" description="Low complexity" evidence="6">
    <location>
        <begin position="1517"/>
        <end position="1527"/>
    </location>
</feature>
<dbReference type="EMBL" id="MT936844">
    <property type="protein sequence ID" value="URM60708.1"/>
    <property type="molecule type" value="mRNA"/>
</dbReference>
<evidence type="ECO:0000256" key="1">
    <source>
        <dbReference type="ARBA" id="ARBA00022723"/>
    </source>
</evidence>
<dbReference type="Pfam" id="PF00249">
    <property type="entry name" value="Myb_DNA-binding"/>
    <property type="match status" value="1"/>
</dbReference>
<feature type="compositionally biased region" description="Basic and acidic residues" evidence="6">
    <location>
        <begin position="1302"/>
        <end position="1315"/>
    </location>
</feature>
<organism evidence="8">
    <name type="scientific">Gymnema sylvestre</name>
    <name type="common">Gurmar</name>
    <name type="synonym">Periploca sylvestris</name>
    <dbReference type="NCBI Taxonomy" id="4068"/>
    <lineage>
        <taxon>Eukaryota</taxon>
        <taxon>Viridiplantae</taxon>
        <taxon>Streptophyta</taxon>
        <taxon>Embryophyta</taxon>
        <taxon>Tracheophyta</taxon>
        <taxon>Spermatophyta</taxon>
        <taxon>Magnoliopsida</taxon>
        <taxon>eudicotyledons</taxon>
        <taxon>Gunneridae</taxon>
        <taxon>Pentapetalae</taxon>
        <taxon>asterids</taxon>
        <taxon>lamiids</taxon>
        <taxon>Gentianales</taxon>
        <taxon>Apocynaceae</taxon>
        <taxon>Asclepiadoideae</taxon>
        <taxon>Marsdenieae</taxon>
        <taxon>Gymnema</taxon>
    </lineage>
</organism>
<feature type="compositionally biased region" description="Basic and acidic residues" evidence="6">
    <location>
        <begin position="7"/>
        <end position="25"/>
    </location>
</feature>
<reference evidence="8" key="1">
    <citation type="submission" date="2020-08" db="EMBL/GenBank/DDBJ databases">
        <title>Identification of Transcription Factors in Gymnema sylvestre.</title>
        <authorList>
            <person name="Kalariya K.A."/>
        </authorList>
    </citation>
    <scope>NUCLEOTIDE SEQUENCE</scope>
</reference>
<dbReference type="GO" id="GO:0008270">
    <property type="term" value="F:zinc ion binding"/>
    <property type="evidence" value="ECO:0007669"/>
    <property type="project" value="UniProtKB-KW"/>
</dbReference>
<protein>
    <submittedName>
        <fullName evidence="8">MYB family protein</fullName>
    </submittedName>
</protein>
<dbReference type="SMART" id="SM00717">
    <property type="entry name" value="SANT"/>
    <property type="match status" value="2"/>
</dbReference>
<dbReference type="PANTHER" id="PTHR47340:SF1">
    <property type="entry name" value="DUPLICATED HOMEODOMAIN-LIKE SUPERFAMILY PROTEIN"/>
    <property type="match status" value="1"/>
</dbReference>
<feature type="compositionally biased region" description="Polar residues" evidence="6">
    <location>
        <begin position="1548"/>
        <end position="1557"/>
    </location>
</feature>
<feature type="region of interest" description="Disordered" evidence="6">
    <location>
        <begin position="1151"/>
        <end position="1188"/>
    </location>
</feature>
<feature type="compositionally biased region" description="Gly residues" evidence="6">
    <location>
        <begin position="37"/>
        <end position="54"/>
    </location>
</feature>
<feature type="compositionally biased region" description="Polar residues" evidence="6">
    <location>
        <begin position="559"/>
        <end position="568"/>
    </location>
</feature>
<dbReference type="GO" id="GO:0005634">
    <property type="term" value="C:nucleus"/>
    <property type="evidence" value="ECO:0007669"/>
    <property type="project" value="UniProtKB-ARBA"/>
</dbReference>
<evidence type="ECO:0000259" key="7">
    <source>
        <dbReference type="PROSITE" id="PS51293"/>
    </source>
</evidence>
<keyword evidence="3" id="KW-0862">Zinc</keyword>
<feature type="region of interest" description="Disordered" evidence="6">
    <location>
        <begin position="85"/>
        <end position="199"/>
    </location>
</feature>
<feature type="region of interest" description="Disordered" evidence="6">
    <location>
        <begin position="550"/>
        <end position="574"/>
    </location>
</feature>
<accession>A0A976RUM2</accession>
<feature type="compositionally biased region" description="Polar residues" evidence="6">
    <location>
        <begin position="1169"/>
        <end position="1181"/>
    </location>
</feature>
<evidence type="ECO:0000256" key="2">
    <source>
        <dbReference type="ARBA" id="ARBA00022771"/>
    </source>
</evidence>
<feature type="region of interest" description="Disordered" evidence="6">
    <location>
        <begin position="230"/>
        <end position="256"/>
    </location>
</feature>
<feature type="region of interest" description="Disordered" evidence="6">
    <location>
        <begin position="749"/>
        <end position="768"/>
    </location>
</feature>
<proteinExistence type="evidence at transcript level"/>
<feature type="compositionally biased region" description="Basic and acidic residues" evidence="6">
    <location>
        <begin position="109"/>
        <end position="119"/>
    </location>
</feature>
<feature type="compositionally biased region" description="Basic and acidic residues" evidence="6">
    <location>
        <begin position="130"/>
        <end position="147"/>
    </location>
</feature>
<dbReference type="PANTHER" id="PTHR47340">
    <property type="entry name" value="DUPLICATED HOMEODOMAIN-LIKE SUPERFAMILY PROTEIN"/>
    <property type="match status" value="1"/>
</dbReference>
<dbReference type="InterPro" id="IPR009057">
    <property type="entry name" value="Homeodomain-like_sf"/>
</dbReference>